<evidence type="ECO:0000313" key="1">
    <source>
        <dbReference type="EMBL" id="KIK61966.1"/>
    </source>
</evidence>
<dbReference type="AlphaFoldDB" id="A0A0D0C1H9"/>
<dbReference type="OrthoDB" id="3159295at2759"/>
<accession>A0A0D0C1H9</accession>
<evidence type="ECO:0000313" key="2">
    <source>
        <dbReference type="Proteomes" id="UP000053593"/>
    </source>
</evidence>
<protein>
    <submittedName>
        <fullName evidence="1">Uncharacterized protein</fullName>
    </submittedName>
</protein>
<keyword evidence="2" id="KW-1185">Reference proteome</keyword>
<dbReference type="HOGENOM" id="CLU_713882_0_0_1"/>
<proteinExistence type="predicted"/>
<dbReference type="EMBL" id="KN834769">
    <property type="protein sequence ID" value="KIK61966.1"/>
    <property type="molecule type" value="Genomic_DNA"/>
</dbReference>
<organism evidence="1 2">
    <name type="scientific">Collybiopsis luxurians FD-317 M1</name>
    <dbReference type="NCBI Taxonomy" id="944289"/>
    <lineage>
        <taxon>Eukaryota</taxon>
        <taxon>Fungi</taxon>
        <taxon>Dikarya</taxon>
        <taxon>Basidiomycota</taxon>
        <taxon>Agaricomycotina</taxon>
        <taxon>Agaricomycetes</taxon>
        <taxon>Agaricomycetidae</taxon>
        <taxon>Agaricales</taxon>
        <taxon>Marasmiineae</taxon>
        <taxon>Omphalotaceae</taxon>
        <taxon>Collybiopsis</taxon>
        <taxon>Collybiopsis luxurians</taxon>
    </lineage>
</organism>
<reference evidence="1 2" key="1">
    <citation type="submission" date="2014-04" db="EMBL/GenBank/DDBJ databases">
        <title>Evolutionary Origins and Diversification of the Mycorrhizal Mutualists.</title>
        <authorList>
            <consortium name="DOE Joint Genome Institute"/>
            <consortium name="Mycorrhizal Genomics Consortium"/>
            <person name="Kohler A."/>
            <person name="Kuo A."/>
            <person name="Nagy L.G."/>
            <person name="Floudas D."/>
            <person name="Copeland A."/>
            <person name="Barry K.W."/>
            <person name="Cichocki N."/>
            <person name="Veneault-Fourrey C."/>
            <person name="LaButti K."/>
            <person name="Lindquist E.A."/>
            <person name="Lipzen A."/>
            <person name="Lundell T."/>
            <person name="Morin E."/>
            <person name="Murat C."/>
            <person name="Riley R."/>
            <person name="Ohm R."/>
            <person name="Sun H."/>
            <person name="Tunlid A."/>
            <person name="Henrissat B."/>
            <person name="Grigoriev I.V."/>
            <person name="Hibbett D.S."/>
            <person name="Martin F."/>
        </authorList>
    </citation>
    <scope>NUCLEOTIDE SEQUENCE [LARGE SCALE GENOMIC DNA]</scope>
    <source>
        <strain evidence="1 2">FD-317 M1</strain>
    </source>
</reference>
<name>A0A0D0C1H9_9AGAR</name>
<dbReference type="Proteomes" id="UP000053593">
    <property type="component" value="Unassembled WGS sequence"/>
</dbReference>
<gene>
    <name evidence="1" type="ORF">GYMLUDRAFT_42391</name>
</gene>
<sequence>MLRTLSRTNSGKPKRKCLSPVLFVVAVRPDNQNDVTERPNPRIPIELVENIIDFMIQSHRSDSKAAFAAVSSFSLASKAFRQVAFRNFLRLICINDDSTSWDGIHSMISEHQARNGDAEGFSLIKAFDTSSTAITKDARRLKSLLKLQGLRLAFEREGLSTQHSICNLLFSNIASSNLSVLVIDMLPRIDRTLLSLVSATFPSLTILLLSVTGRLPCEGPVYGNHFLDALECCLHSPIPHSHGDLILLVEAFGEALQPLVQLRELQLGVFLSDEHTIYTHIRHSNRVKDAGYLITTSPSDCSVCRDALQIRAREERASRMIFSKLENLRRISWSTLFLDVPMETLGDGLSHSVVPRQEGDNAFQMGTIQFELAG</sequence>